<comment type="similarity">
    <text evidence="1 3">Belongs to the GST superfamily. Omega family.</text>
</comment>
<dbReference type="Gene3D" id="1.20.1050.10">
    <property type="match status" value="1"/>
</dbReference>
<dbReference type="FunCoup" id="R7U137">
    <property type="interactions" value="836"/>
</dbReference>
<dbReference type="SUPFAM" id="SSF47616">
    <property type="entry name" value="GST C-terminal domain-like"/>
    <property type="match status" value="1"/>
</dbReference>
<dbReference type="GO" id="GO:0045174">
    <property type="term" value="F:glutathione dehydrogenase (ascorbate) activity"/>
    <property type="evidence" value="ECO:0007669"/>
    <property type="project" value="UniProtKB-UniRule"/>
</dbReference>
<gene>
    <name evidence="6" type="ORF">CAPTEDRAFT_157769</name>
</gene>
<dbReference type="GO" id="GO:0005737">
    <property type="term" value="C:cytoplasm"/>
    <property type="evidence" value="ECO:0007669"/>
    <property type="project" value="InterPro"/>
</dbReference>
<dbReference type="PROSITE" id="PS50405">
    <property type="entry name" value="GST_CTER"/>
    <property type="match status" value="1"/>
</dbReference>
<dbReference type="FunFam" id="1.20.1050.10:FF:000009">
    <property type="entry name" value="Glutathione S-transferase omega-1"/>
    <property type="match status" value="1"/>
</dbReference>
<dbReference type="PROSITE" id="PS50404">
    <property type="entry name" value="GST_NTER"/>
    <property type="match status" value="1"/>
</dbReference>
<dbReference type="Proteomes" id="UP000014760">
    <property type="component" value="Unassembled WGS sequence"/>
</dbReference>
<accession>R7U137</accession>
<reference evidence="8" key="1">
    <citation type="submission" date="2012-12" db="EMBL/GenBank/DDBJ databases">
        <authorList>
            <person name="Hellsten U."/>
            <person name="Grimwood J."/>
            <person name="Chapman J.A."/>
            <person name="Shapiro H."/>
            <person name="Aerts A."/>
            <person name="Otillar R.P."/>
            <person name="Terry A.Y."/>
            <person name="Boore J.L."/>
            <person name="Simakov O."/>
            <person name="Marletaz F."/>
            <person name="Cho S.-J."/>
            <person name="Edsinger-Gonzales E."/>
            <person name="Havlak P."/>
            <person name="Kuo D.-H."/>
            <person name="Larsson T."/>
            <person name="Lv J."/>
            <person name="Arendt D."/>
            <person name="Savage R."/>
            <person name="Osoegawa K."/>
            <person name="de Jong P."/>
            <person name="Lindberg D.R."/>
            <person name="Seaver E.C."/>
            <person name="Weisblat D.A."/>
            <person name="Putnam N.H."/>
            <person name="Grigoriev I.V."/>
            <person name="Rokhsar D.S."/>
        </authorList>
    </citation>
    <scope>NUCLEOTIDE SEQUENCE</scope>
    <source>
        <strain evidence="8">I ESC-2004</strain>
    </source>
</reference>
<keyword evidence="3" id="KW-0808">Transferase</keyword>
<organism evidence="6">
    <name type="scientific">Capitella teleta</name>
    <name type="common">Polychaete worm</name>
    <dbReference type="NCBI Taxonomy" id="283909"/>
    <lineage>
        <taxon>Eukaryota</taxon>
        <taxon>Metazoa</taxon>
        <taxon>Spiralia</taxon>
        <taxon>Lophotrochozoa</taxon>
        <taxon>Annelida</taxon>
        <taxon>Polychaeta</taxon>
        <taxon>Sedentaria</taxon>
        <taxon>Scolecida</taxon>
        <taxon>Capitellidae</taxon>
        <taxon>Capitella</taxon>
    </lineage>
</organism>
<dbReference type="EC" id="2.5.1.18" evidence="3"/>
<dbReference type="HOGENOM" id="CLU_011226_9_2_1"/>
<proteinExistence type="inferred from homology"/>
<dbReference type="SFLD" id="SFLDS00019">
    <property type="entry name" value="Glutathione_Transferase_(cytos"/>
    <property type="match status" value="1"/>
</dbReference>
<evidence type="ECO:0000256" key="1">
    <source>
        <dbReference type="ARBA" id="ARBA00011067"/>
    </source>
</evidence>
<dbReference type="GO" id="GO:0004364">
    <property type="term" value="F:glutathione transferase activity"/>
    <property type="evidence" value="ECO:0007669"/>
    <property type="project" value="UniProtKB-UniRule"/>
</dbReference>
<dbReference type="GO" id="GO:0050610">
    <property type="term" value="F:methylarsonate reductase activity"/>
    <property type="evidence" value="ECO:0007669"/>
    <property type="project" value="UniProtKB-UniRule"/>
</dbReference>
<dbReference type="InterPro" id="IPR036249">
    <property type="entry name" value="Thioredoxin-like_sf"/>
</dbReference>
<dbReference type="Pfam" id="PF13417">
    <property type="entry name" value="GST_N_3"/>
    <property type="match status" value="1"/>
</dbReference>
<feature type="domain" description="GST N-terminal" evidence="4">
    <location>
        <begin position="19"/>
        <end position="97"/>
    </location>
</feature>
<dbReference type="InterPro" id="IPR004045">
    <property type="entry name" value="Glutathione_S-Trfase_N"/>
</dbReference>
<keyword evidence="8" id="KW-1185">Reference proteome</keyword>
<dbReference type="OrthoDB" id="4951845at2759"/>
<dbReference type="InterPro" id="IPR050983">
    <property type="entry name" value="GST_Omega/HSP26"/>
</dbReference>
<dbReference type="SFLD" id="SFLDG00358">
    <property type="entry name" value="Main_(cytGST)"/>
    <property type="match status" value="1"/>
</dbReference>
<dbReference type="AlphaFoldDB" id="R7U137"/>
<dbReference type="EMBL" id="KB308724">
    <property type="protein sequence ID" value="ELT96900.1"/>
    <property type="molecule type" value="Genomic_DNA"/>
</dbReference>
<dbReference type="EMBL" id="AMQN01000266">
    <property type="status" value="NOT_ANNOTATED_CDS"/>
    <property type="molecule type" value="Genomic_DNA"/>
</dbReference>
<dbReference type="EC" id="1.8.5.1" evidence="3"/>
<dbReference type="PANTHER" id="PTHR43968:SF6">
    <property type="entry name" value="GLUTATHIONE S-TRANSFERASE OMEGA"/>
    <property type="match status" value="1"/>
</dbReference>
<evidence type="ECO:0000313" key="8">
    <source>
        <dbReference type="Proteomes" id="UP000014760"/>
    </source>
</evidence>
<dbReference type="InterPro" id="IPR036282">
    <property type="entry name" value="Glutathione-S-Trfase_C_sf"/>
</dbReference>
<dbReference type="SUPFAM" id="SSF52833">
    <property type="entry name" value="Thioredoxin-like"/>
    <property type="match status" value="1"/>
</dbReference>
<dbReference type="InterPro" id="IPR040079">
    <property type="entry name" value="Glutathione_S-Trfase"/>
</dbReference>
<reference evidence="7" key="3">
    <citation type="submission" date="2015-06" db="UniProtKB">
        <authorList>
            <consortium name="EnsemblMetazoa"/>
        </authorList>
    </citation>
    <scope>IDENTIFICATION</scope>
</reference>
<evidence type="ECO:0000256" key="3">
    <source>
        <dbReference type="RuleBase" id="RU368071"/>
    </source>
</evidence>
<evidence type="ECO:0000256" key="2">
    <source>
        <dbReference type="ARBA" id="ARBA00023002"/>
    </source>
</evidence>
<feature type="domain" description="GST C-terminal" evidence="5">
    <location>
        <begin position="102"/>
        <end position="233"/>
    </location>
</feature>
<sequence length="243" mass="28807">MIGLRALATGDALPQVKPEVMRMYNMRFCPFAQRTRMVLLYKEIPHEVVNVNLRRKPKWLFERNPFGLVPVLEYNNEIVYESSICDDYLDELYVERPLYPKDPHRKAHCRVVMAKYDKMVPSFYKLIKPDENLRLQAKETISEEMKSLEIELGDGAFFGGPQPNMIDFHVYPWFERLTALKSIVEFDILQENNLHRLQLWQKRIEKLTCVKETMQPKEWHLEFFIGLANKNPQYDIGLPQSKV</sequence>
<keyword evidence="2 3" id="KW-0560">Oxidoreductase</keyword>
<evidence type="ECO:0000313" key="7">
    <source>
        <dbReference type="EnsemblMetazoa" id="CapteP157769"/>
    </source>
</evidence>
<reference evidence="6 8" key="2">
    <citation type="journal article" date="2013" name="Nature">
        <title>Insights into bilaterian evolution from three spiralian genomes.</title>
        <authorList>
            <person name="Simakov O."/>
            <person name="Marletaz F."/>
            <person name="Cho S.J."/>
            <person name="Edsinger-Gonzales E."/>
            <person name="Havlak P."/>
            <person name="Hellsten U."/>
            <person name="Kuo D.H."/>
            <person name="Larsson T."/>
            <person name="Lv J."/>
            <person name="Arendt D."/>
            <person name="Savage R."/>
            <person name="Osoegawa K."/>
            <person name="de Jong P."/>
            <person name="Grimwood J."/>
            <person name="Chapman J.A."/>
            <person name="Shapiro H."/>
            <person name="Aerts A."/>
            <person name="Otillar R.P."/>
            <person name="Terry A.Y."/>
            <person name="Boore J.L."/>
            <person name="Grigoriev I.V."/>
            <person name="Lindberg D.R."/>
            <person name="Seaver E.C."/>
            <person name="Weisblat D.A."/>
            <person name="Putnam N.H."/>
            <person name="Rokhsar D.S."/>
        </authorList>
    </citation>
    <scope>NUCLEOTIDE SEQUENCE</scope>
    <source>
        <strain evidence="6 8">I ESC-2004</strain>
    </source>
</reference>
<evidence type="ECO:0000259" key="4">
    <source>
        <dbReference type="PROSITE" id="PS50404"/>
    </source>
</evidence>
<dbReference type="FunFam" id="3.40.30.10:FF:000123">
    <property type="entry name" value="Glutathione transferase o1"/>
    <property type="match status" value="1"/>
</dbReference>
<evidence type="ECO:0000259" key="5">
    <source>
        <dbReference type="PROSITE" id="PS50405"/>
    </source>
</evidence>
<comment type="catalytic activity">
    <reaction evidence="3">
        <text>RX + glutathione = an S-substituted glutathione + a halide anion + H(+)</text>
        <dbReference type="Rhea" id="RHEA:16437"/>
        <dbReference type="ChEBI" id="CHEBI:15378"/>
        <dbReference type="ChEBI" id="CHEBI:16042"/>
        <dbReference type="ChEBI" id="CHEBI:17792"/>
        <dbReference type="ChEBI" id="CHEBI:57925"/>
        <dbReference type="ChEBI" id="CHEBI:90779"/>
        <dbReference type="EC" id="2.5.1.18"/>
    </reaction>
</comment>
<dbReference type="STRING" id="283909.R7U137"/>
<comment type="function">
    <text evidence="3">Exhibits glutathione-dependent thiol transferase activity. Has high dehydroascorbate reductase activity and may contribute to the recycling of ascorbic acid. Participates in the biotransformation of inorganic arsenic and reduces monomethylarsonic acid (MMA).</text>
</comment>
<dbReference type="InterPro" id="IPR010987">
    <property type="entry name" value="Glutathione-S-Trfase_C-like"/>
</dbReference>
<dbReference type="EC" id="1.20.4.2" evidence="3"/>
<protein>
    <recommendedName>
        <fullName evidence="3">Glutathione S-transferase omega</fullName>
        <shortName evidence="3">GSTO</shortName>
        <ecNumber evidence="3">1.20.4.2</ecNumber>
        <ecNumber evidence="3">1.8.5.1</ecNumber>
        <ecNumber evidence="3">2.5.1.18</ecNumber>
    </recommendedName>
    <alternativeName>
        <fullName evidence="3">Glutathione-dependent dehydroascorbate reductase</fullName>
    </alternativeName>
    <alternativeName>
        <fullName evidence="3">Monomethylarsonic acid reductase</fullName>
    </alternativeName>
</protein>
<dbReference type="PRINTS" id="PR01625">
    <property type="entry name" value="GSTRNSFRASEO"/>
</dbReference>
<name>R7U137_CAPTE</name>
<dbReference type="InterPro" id="IPR005442">
    <property type="entry name" value="GST_omega"/>
</dbReference>
<dbReference type="GO" id="GO:0006749">
    <property type="term" value="P:glutathione metabolic process"/>
    <property type="evidence" value="ECO:0007669"/>
    <property type="project" value="UniProtKB-UniRule"/>
</dbReference>
<comment type="catalytic activity">
    <reaction evidence="3">
        <text>methylarsonate + 2 glutathione + H(+) = methylarsonous acid + glutathione disulfide + H2O</text>
        <dbReference type="Rhea" id="RHEA:15969"/>
        <dbReference type="ChEBI" id="CHEBI:15377"/>
        <dbReference type="ChEBI" id="CHEBI:15378"/>
        <dbReference type="ChEBI" id="CHEBI:17826"/>
        <dbReference type="ChEBI" id="CHEBI:33409"/>
        <dbReference type="ChEBI" id="CHEBI:57925"/>
        <dbReference type="ChEBI" id="CHEBI:58297"/>
        <dbReference type="EC" id="1.20.4.2"/>
    </reaction>
</comment>
<comment type="catalytic activity">
    <reaction evidence="3">
        <text>L-dehydroascorbate + 2 glutathione = glutathione disulfide + L-ascorbate</text>
        <dbReference type="Rhea" id="RHEA:24424"/>
        <dbReference type="ChEBI" id="CHEBI:38290"/>
        <dbReference type="ChEBI" id="CHEBI:57925"/>
        <dbReference type="ChEBI" id="CHEBI:58297"/>
        <dbReference type="ChEBI" id="CHEBI:58539"/>
        <dbReference type="EC" id="1.8.5.1"/>
    </reaction>
</comment>
<dbReference type="Gene3D" id="3.40.30.10">
    <property type="entry name" value="Glutaredoxin"/>
    <property type="match status" value="1"/>
</dbReference>
<evidence type="ECO:0000313" key="6">
    <source>
        <dbReference type="EMBL" id="ELT96900.1"/>
    </source>
</evidence>
<dbReference type="OMA" id="FGACFCP"/>
<dbReference type="PANTHER" id="PTHR43968">
    <property type="match status" value="1"/>
</dbReference>
<dbReference type="EnsemblMetazoa" id="CapteT157769">
    <property type="protein sequence ID" value="CapteP157769"/>
    <property type="gene ID" value="CapteG157769"/>
</dbReference>